<gene>
    <name evidence="2" type="ORF">SKAU_G00214700</name>
</gene>
<accession>A0A9Q1F9L4</accession>
<evidence type="ECO:0000313" key="2">
    <source>
        <dbReference type="EMBL" id="KAJ8353903.1"/>
    </source>
</evidence>
<keyword evidence="3" id="KW-1185">Reference proteome</keyword>
<dbReference type="Proteomes" id="UP001152622">
    <property type="component" value="Chromosome 7"/>
</dbReference>
<evidence type="ECO:0000313" key="3">
    <source>
        <dbReference type="Proteomes" id="UP001152622"/>
    </source>
</evidence>
<evidence type="ECO:0000256" key="1">
    <source>
        <dbReference type="SAM" id="MobiDB-lite"/>
    </source>
</evidence>
<feature type="region of interest" description="Disordered" evidence="1">
    <location>
        <begin position="53"/>
        <end position="79"/>
    </location>
</feature>
<dbReference type="AlphaFoldDB" id="A0A9Q1F9L4"/>
<comment type="caution">
    <text evidence="2">The sequence shown here is derived from an EMBL/GenBank/DDBJ whole genome shotgun (WGS) entry which is preliminary data.</text>
</comment>
<feature type="compositionally biased region" description="Basic residues" evidence="1">
    <location>
        <begin position="56"/>
        <end position="67"/>
    </location>
</feature>
<reference evidence="2" key="1">
    <citation type="journal article" date="2023" name="Science">
        <title>Genome structures resolve the early diversification of teleost fishes.</title>
        <authorList>
            <person name="Parey E."/>
            <person name="Louis A."/>
            <person name="Montfort J."/>
            <person name="Bouchez O."/>
            <person name="Roques C."/>
            <person name="Iampietro C."/>
            <person name="Lluch J."/>
            <person name="Castinel A."/>
            <person name="Donnadieu C."/>
            <person name="Desvignes T."/>
            <person name="Floi Bucao C."/>
            <person name="Jouanno E."/>
            <person name="Wen M."/>
            <person name="Mejri S."/>
            <person name="Dirks R."/>
            <person name="Jansen H."/>
            <person name="Henkel C."/>
            <person name="Chen W.J."/>
            <person name="Zahm M."/>
            <person name="Cabau C."/>
            <person name="Klopp C."/>
            <person name="Thompson A.W."/>
            <person name="Robinson-Rechavi M."/>
            <person name="Braasch I."/>
            <person name="Lecointre G."/>
            <person name="Bobe J."/>
            <person name="Postlethwait J.H."/>
            <person name="Berthelot C."/>
            <person name="Roest Crollius H."/>
            <person name="Guiguen Y."/>
        </authorList>
    </citation>
    <scope>NUCLEOTIDE SEQUENCE</scope>
    <source>
        <strain evidence="2">WJC10195</strain>
    </source>
</reference>
<organism evidence="2 3">
    <name type="scientific">Synaphobranchus kaupii</name>
    <name type="common">Kaup's arrowtooth eel</name>
    <dbReference type="NCBI Taxonomy" id="118154"/>
    <lineage>
        <taxon>Eukaryota</taxon>
        <taxon>Metazoa</taxon>
        <taxon>Chordata</taxon>
        <taxon>Craniata</taxon>
        <taxon>Vertebrata</taxon>
        <taxon>Euteleostomi</taxon>
        <taxon>Actinopterygii</taxon>
        <taxon>Neopterygii</taxon>
        <taxon>Teleostei</taxon>
        <taxon>Anguilliformes</taxon>
        <taxon>Synaphobranchidae</taxon>
        <taxon>Synaphobranchus</taxon>
    </lineage>
</organism>
<name>A0A9Q1F9L4_SYNKA</name>
<sequence length="163" mass="17703">MKSCPWPAATRPPRKSNYWKQEDGCSPSSLQRGGILRHFPPSILPADNKATLRGVAGKKGHPPRRTTKQGGAVGRPGAGPWHVCPAAGSQQPCLPKVFVSVTPGPRSRATVTAAGRRCLCCSPSATRRKRSSASALCILTERYFPSSCYWSPRYSLPLKLFWS</sequence>
<dbReference type="EMBL" id="JAINUF010000007">
    <property type="protein sequence ID" value="KAJ8353903.1"/>
    <property type="molecule type" value="Genomic_DNA"/>
</dbReference>
<proteinExistence type="predicted"/>
<feature type="region of interest" description="Disordered" evidence="1">
    <location>
        <begin position="1"/>
        <end position="32"/>
    </location>
</feature>
<protein>
    <submittedName>
        <fullName evidence="2">Uncharacterized protein</fullName>
    </submittedName>
</protein>